<dbReference type="InterPro" id="IPR036942">
    <property type="entry name" value="Beta-barrel_TonB_sf"/>
</dbReference>
<dbReference type="Proteomes" id="UP000185003">
    <property type="component" value="Unassembled WGS sequence"/>
</dbReference>
<dbReference type="InterPro" id="IPR037066">
    <property type="entry name" value="Plug_dom_sf"/>
</dbReference>
<dbReference type="EMBL" id="FSRA01000002">
    <property type="protein sequence ID" value="SIO55060.1"/>
    <property type="molecule type" value="Genomic_DNA"/>
</dbReference>
<proteinExistence type="inferred from homology"/>
<dbReference type="Gene3D" id="2.170.130.10">
    <property type="entry name" value="TonB-dependent receptor, plug domain"/>
    <property type="match status" value="1"/>
</dbReference>
<feature type="domain" description="TonB-dependent receptor plug" evidence="11">
    <location>
        <begin position="236"/>
        <end position="329"/>
    </location>
</feature>
<evidence type="ECO:0000256" key="9">
    <source>
        <dbReference type="RuleBase" id="RU003357"/>
    </source>
</evidence>
<dbReference type="AlphaFoldDB" id="A0A1N6KER0"/>
<evidence type="ECO:0000256" key="2">
    <source>
        <dbReference type="ARBA" id="ARBA00022448"/>
    </source>
</evidence>
<dbReference type="STRING" id="536979.SAMN04488055_5717"/>
<dbReference type="Gene3D" id="2.60.40.1120">
    <property type="entry name" value="Carboxypeptidase-like, regulatory domain"/>
    <property type="match status" value="1"/>
</dbReference>
<protein>
    <submittedName>
        <fullName evidence="12">TonB-linked outer membrane protein, SusC/RagA family</fullName>
    </submittedName>
</protein>
<comment type="subcellular location">
    <subcellularLocation>
        <location evidence="1 8">Cell outer membrane</location>
        <topology evidence="1 8">Multi-pass membrane protein</topology>
    </subcellularLocation>
</comment>
<dbReference type="InterPro" id="IPR039426">
    <property type="entry name" value="TonB-dep_rcpt-like"/>
</dbReference>
<evidence type="ECO:0000256" key="3">
    <source>
        <dbReference type="ARBA" id="ARBA00022452"/>
    </source>
</evidence>
<dbReference type="InterPro" id="IPR023996">
    <property type="entry name" value="TonB-dep_OMP_SusC/RagA"/>
</dbReference>
<evidence type="ECO:0000313" key="13">
    <source>
        <dbReference type="Proteomes" id="UP000185003"/>
    </source>
</evidence>
<gene>
    <name evidence="12" type="ORF">SAMN04488055_5717</name>
</gene>
<dbReference type="Gene3D" id="2.40.170.20">
    <property type="entry name" value="TonB-dependent receptor, beta-barrel domain"/>
    <property type="match status" value="1"/>
</dbReference>
<reference evidence="13" key="1">
    <citation type="submission" date="2016-11" db="EMBL/GenBank/DDBJ databases">
        <authorList>
            <person name="Varghese N."/>
            <person name="Submissions S."/>
        </authorList>
    </citation>
    <scope>NUCLEOTIDE SEQUENCE [LARGE SCALE GENOMIC DNA]</scope>
    <source>
        <strain evidence="13">DSM 24787</strain>
    </source>
</reference>
<keyword evidence="2 8" id="KW-0813">Transport</keyword>
<dbReference type="NCBIfam" id="TIGR04056">
    <property type="entry name" value="OMP_RagA_SusC"/>
    <property type="match status" value="1"/>
</dbReference>
<keyword evidence="4 8" id="KW-0812">Transmembrane</keyword>
<dbReference type="PROSITE" id="PS52016">
    <property type="entry name" value="TONB_DEPENDENT_REC_3"/>
    <property type="match status" value="1"/>
</dbReference>
<evidence type="ECO:0000313" key="12">
    <source>
        <dbReference type="EMBL" id="SIO55060.1"/>
    </source>
</evidence>
<comment type="similarity">
    <text evidence="8 9">Belongs to the TonB-dependent receptor family.</text>
</comment>
<keyword evidence="13" id="KW-1185">Reference proteome</keyword>
<dbReference type="Pfam" id="PF07715">
    <property type="entry name" value="Plug"/>
    <property type="match status" value="1"/>
</dbReference>
<dbReference type="InterPro" id="IPR012910">
    <property type="entry name" value="Plug_dom"/>
</dbReference>
<keyword evidence="6 8" id="KW-0472">Membrane</keyword>
<evidence type="ECO:0000256" key="6">
    <source>
        <dbReference type="ARBA" id="ARBA00023136"/>
    </source>
</evidence>
<name>A0A1N6KER0_9BACT</name>
<evidence type="ECO:0000256" key="4">
    <source>
        <dbReference type="ARBA" id="ARBA00022692"/>
    </source>
</evidence>
<feature type="domain" description="TonB-dependent receptor-like beta-barrel" evidence="10">
    <location>
        <begin position="487"/>
        <end position="943"/>
    </location>
</feature>
<dbReference type="SUPFAM" id="SSF56935">
    <property type="entry name" value="Porins"/>
    <property type="match status" value="1"/>
</dbReference>
<sequence length="1086" mass="119815">MKKNIPNAGFLLSGMKSRLLPALIIISLFSFRTAFAQDVLNNPVTINLKQETLKNALDKIALQGKVSFTYGGNVLQNRNKVNLSASNKPLKSVLDELLRPFPLKYTALENKIIIREDESRAASSPADSLFKINGRVFDTGEPPIPIPGATVIVKGENRATTTDDKGNFELRVRIGEVLIFSHTGYKPFEYPVINNRDNLTIALPENVSTLDQVVVTGYSEQKMKHLANSISALNVKSNIEGKPITQLSQALQGGITGLTVTQSSGLPGGDAAAIKIRGISTLGTTAPLVLVDGVPTNINDVDPVTVESVTVLKDAAAAAIYGSRAANGVIIITTKRGQAGQVHIVYDAFAGFQKAAYLPEFVDAPTYMEMVNAAQANIGGNPIYTNDVIQKTRDGVDPLLYPNTDWKKLVLKNQAFSQQHSIGVTGGNSQARFAVNGTYLQQDGIINQTSAERYSLRANTSVTLRKNLSMYLDLSLSRKETNRPINRYTNFQDGDGAGYILYETFRVPPNIVSKYPLRADGYQAYGNYAEMLNPVAELEQGGFTKSREDNISINFQPQWEVLPGLKLKGQYLFRLLSTGNITSRDAYNFLDYYTNALLFQYGSTHTSAIYKRNYQYMAATLDYTRTYNKHTIYAVGGITRETDNPDQSNQFAEATLASYFVKVNYIFNDKYLFESTLRTDGSSKFGPGKKWGYFPSVAAGWNVHKEPFMQGVKFISNLKLRASYGLLGNNQGIGLYKYQSTTNTNGTEATIGNPDLTWESVKMLDAGVDIGLLKDKLNFTFDWYNKLTENILLNAPLSYSSGIGPQPINAGSVRNKGWELALNYATNIKAVSLGFNAGYSYYKNSILALKDGPYYDKNTIQKEGLPIGSAYGYRTMGLLQQKDVDAGVPMIGSKTPSGPTQTAGDIRYMDLNNDGTITEADQTVIGNTNPQGNYFLNVRVGFKNFDVETLLNGFTASDVFYTGRYITPLNLSGGGGTPMVWQQDTWTPANTDAAYPRITPSPTDNARFSDYWRTNGAFIRVRFIQIGYTIKSPLFTRAGISNARIYFNTQNPFTITSMKYLDPETKGTDNTYPLMRFYTLGVNIKL</sequence>
<dbReference type="GO" id="GO:0009279">
    <property type="term" value="C:cell outer membrane"/>
    <property type="evidence" value="ECO:0007669"/>
    <property type="project" value="UniProtKB-SubCell"/>
</dbReference>
<evidence type="ECO:0000256" key="8">
    <source>
        <dbReference type="PROSITE-ProRule" id="PRU01360"/>
    </source>
</evidence>
<dbReference type="SUPFAM" id="SSF49464">
    <property type="entry name" value="Carboxypeptidase regulatory domain-like"/>
    <property type="match status" value="1"/>
</dbReference>
<dbReference type="InterPro" id="IPR008969">
    <property type="entry name" value="CarboxyPept-like_regulatory"/>
</dbReference>
<evidence type="ECO:0000259" key="11">
    <source>
        <dbReference type="Pfam" id="PF07715"/>
    </source>
</evidence>
<evidence type="ECO:0000256" key="7">
    <source>
        <dbReference type="ARBA" id="ARBA00023237"/>
    </source>
</evidence>
<dbReference type="InterPro" id="IPR000531">
    <property type="entry name" value="Beta-barrel_TonB"/>
</dbReference>
<dbReference type="RefSeq" id="WP_074242917.1">
    <property type="nucleotide sequence ID" value="NZ_FSRA01000002.1"/>
</dbReference>
<evidence type="ECO:0000256" key="5">
    <source>
        <dbReference type="ARBA" id="ARBA00023077"/>
    </source>
</evidence>
<dbReference type="NCBIfam" id="TIGR04057">
    <property type="entry name" value="SusC_RagA_signa"/>
    <property type="match status" value="1"/>
</dbReference>
<dbReference type="Pfam" id="PF13715">
    <property type="entry name" value="CarbopepD_reg_2"/>
    <property type="match status" value="1"/>
</dbReference>
<evidence type="ECO:0000256" key="1">
    <source>
        <dbReference type="ARBA" id="ARBA00004571"/>
    </source>
</evidence>
<dbReference type="InterPro" id="IPR023997">
    <property type="entry name" value="TonB-dep_OMP_SusC/RagA_CS"/>
</dbReference>
<accession>A0A1N6KER0</accession>
<evidence type="ECO:0000259" key="10">
    <source>
        <dbReference type="Pfam" id="PF00593"/>
    </source>
</evidence>
<keyword evidence="5 9" id="KW-0798">TonB box</keyword>
<dbReference type="Pfam" id="PF00593">
    <property type="entry name" value="TonB_dep_Rec_b-barrel"/>
    <property type="match status" value="1"/>
</dbReference>
<organism evidence="12 13">
    <name type="scientific">Chitinophaga niabensis</name>
    <dbReference type="NCBI Taxonomy" id="536979"/>
    <lineage>
        <taxon>Bacteria</taxon>
        <taxon>Pseudomonadati</taxon>
        <taxon>Bacteroidota</taxon>
        <taxon>Chitinophagia</taxon>
        <taxon>Chitinophagales</taxon>
        <taxon>Chitinophagaceae</taxon>
        <taxon>Chitinophaga</taxon>
    </lineage>
</organism>
<keyword evidence="3 8" id="KW-1134">Transmembrane beta strand</keyword>
<keyword evidence="7 8" id="KW-0998">Cell outer membrane</keyword>